<gene>
    <name evidence="2" type="ORF">MERR_LOCUS326</name>
</gene>
<dbReference type="Proteomes" id="UP000467841">
    <property type="component" value="Unassembled WGS sequence"/>
</dbReference>
<dbReference type="PANTHER" id="PTHR47032:SF1">
    <property type="entry name" value="UDP-D-XYLOSE:L-FUCOSE ALPHA-1,3-D-XYLOSYLTRANSFERASE-RELATED"/>
    <property type="match status" value="1"/>
</dbReference>
<dbReference type="GO" id="GO:0010306">
    <property type="term" value="P:rhamnogalacturonan II biosynthetic process"/>
    <property type="evidence" value="ECO:0007669"/>
    <property type="project" value="TreeGrafter"/>
</dbReference>
<comment type="caution">
    <text evidence="2">The sequence shown here is derived from an EMBL/GenBank/DDBJ whole genome shotgun (WGS) entry which is preliminary data.</text>
</comment>
<feature type="compositionally biased region" description="Polar residues" evidence="1">
    <location>
        <begin position="8"/>
        <end position="20"/>
    </location>
</feature>
<dbReference type="GO" id="GO:0035252">
    <property type="term" value="F:UDP-xylosyltransferase activity"/>
    <property type="evidence" value="ECO:0007669"/>
    <property type="project" value="TreeGrafter"/>
</dbReference>
<dbReference type="OrthoDB" id="1693101at2759"/>
<organism evidence="2 3">
    <name type="scientific">Microthlaspi erraticum</name>
    <dbReference type="NCBI Taxonomy" id="1685480"/>
    <lineage>
        <taxon>Eukaryota</taxon>
        <taxon>Viridiplantae</taxon>
        <taxon>Streptophyta</taxon>
        <taxon>Embryophyta</taxon>
        <taxon>Tracheophyta</taxon>
        <taxon>Spermatophyta</taxon>
        <taxon>Magnoliopsida</taxon>
        <taxon>eudicotyledons</taxon>
        <taxon>Gunneridae</taxon>
        <taxon>Pentapetalae</taxon>
        <taxon>rosids</taxon>
        <taxon>malvids</taxon>
        <taxon>Brassicales</taxon>
        <taxon>Brassicaceae</taxon>
        <taxon>Coluteocarpeae</taxon>
        <taxon>Microthlaspi</taxon>
    </lineage>
</organism>
<dbReference type="EMBL" id="CACVBM020000022">
    <property type="protein sequence ID" value="CAA7013092.1"/>
    <property type="molecule type" value="Genomic_DNA"/>
</dbReference>
<dbReference type="GO" id="GO:0005794">
    <property type="term" value="C:Golgi apparatus"/>
    <property type="evidence" value="ECO:0007669"/>
    <property type="project" value="TreeGrafter"/>
</dbReference>
<proteinExistence type="predicted"/>
<evidence type="ECO:0000256" key="1">
    <source>
        <dbReference type="SAM" id="MobiDB-lite"/>
    </source>
</evidence>
<reference evidence="2" key="1">
    <citation type="submission" date="2020-01" db="EMBL/GenBank/DDBJ databases">
        <authorList>
            <person name="Mishra B."/>
        </authorList>
    </citation>
    <scope>NUCLEOTIDE SEQUENCE [LARGE SCALE GENOMIC DNA]</scope>
</reference>
<feature type="region of interest" description="Disordered" evidence="1">
    <location>
        <begin position="1"/>
        <end position="21"/>
    </location>
</feature>
<keyword evidence="3" id="KW-1185">Reference proteome</keyword>
<dbReference type="PANTHER" id="PTHR47032">
    <property type="entry name" value="UDP-D-XYLOSE:L-FUCOSE ALPHA-1,3-D-XYLOSYLTRANSFERASE-RELATED"/>
    <property type="match status" value="1"/>
</dbReference>
<protein>
    <submittedName>
        <fullName evidence="2">Uncharacterized protein</fullName>
    </submittedName>
</protein>
<accession>A0A6D2HD40</accession>
<sequence>MKKWIEELQSQPWSKSNKGNDQPAFNWALHKTSHQVDVFTCFPQEAFPTGGLYFRNKTWAKETKGKHVTTLSVSRTR</sequence>
<evidence type="ECO:0000313" key="2">
    <source>
        <dbReference type="EMBL" id="CAA7013092.1"/>
    </source>
</evidence>
<name>A0A6D2HD40_9BRAS</name>
<dbReference type="AlphaFoldDB" id="A0A6D2HD40"/>
<dbReference type="InterPro" id="IPR052636">
    <property type="entry name" value="UDP-D-xylose:L-fucose_XylT"/>
</dbReference>
<evidence type="ECO:0000313" key="3">
    <source>
        <dbReference type="Proteomes" id="UP000467841"/>
    </source>
</evidence>